<evidence type="ECO:0000313" key="9">
    <source>
        <dbReference type="EMBL" id="KAL2460953.1"/>
    </source>
</evidence>
<keyword evidence="3" id="KW-0677">Repeat</keyword>
<keyword evidence="2 7" id="KW-0812">Transmembrane</keyword>
<evidence type="ECO:0000256" key="1">
    <source>
        <dbReference type="ARBA" id="ARBA00004141"/>
    </source>
</evidence>
<dbReference type="AlphaFoldDB" id="A0ABD1PAM7"/>
<evidence type="ECO:0000313" key="10">
    <source>
        <dbReference type="Proteomes" id="UP001604336"/>
    </source>
</evidence>
<accession>A0ABD1PAM7</accession>
<feature type="transmembrane region" description="Helical" evidence="7">
    <location>
        <begin position="374"/>
        <end position="392"/>
    </location>
</feature>
<keyword evidence="10" id="KW-1185">Reference proteome</keyword>
<evidence type="ECO:0000256" key="6">
    <source>
        <dbReference type="ARBA" id="ARBA00023136"/>
    </source>
</evidence>
<dbReference type="InterPro" id="IPR026961">
    <property type="entry name" value="PGG_dom"/>
</dbReference>
<name>A0ABD1PAM7_9LAMI</name>
<evidence type="ECO:0000256" key="3">
    <source>
        <dbReference type="ARBA" id="ARBA00022737"/>
    </source>
</evidence>
<dbReference type="Proteomes" id="UP001604336">
    <property type="component" value="Unassembled WGS sequence"/>
</dbReference>
<dbReference type="PANTHER" id="PTHR24186:SF56">
    <property type="entry name" value="PGG DOMAIN-CONTAINING PROTEIN"/>
    <property type="match status" value="1"/>
</dbReference>
<dbReference type="GO" id="GO:0016020">
    <property type="term" value="C:membrane"/>
    <property type="evidence" value="ECO:0007669"/>
    <property type="project" value="UniProtKB-SubCell"/>
</dbReference>
<dbReference type="InterPro" id="IPR036770">
    <property type="entry name" value="Ankyrin_rpt-contain_sf"/>
</dbReference>
<evidence type="ECO:0000256" key="5">
    <source>
        <dbReference type="ARBA" id="ARBA00023043"/>
    </source>
</evidence>
<dbReference type="SMART" id="SM00248">
    <property type="entry name" value="ANK"/>
    <property type="match status" value="6"/>
</dbReference>
<dbReference type="EMBL" id="JBFOLK010000014">
    <property type="protein sequence ID" value="KAL2460953.1"/>
    <property type="molecule type" value="Genomic_DNA"/>
</dbReference>
<dbReference type="InterPro" id="IPR002110">
    <property type="entry name" value="Ankyrin_rpt"/>
</dbReference>
<sequence>MDSKKLLDAARAGNLEVLENFLEENPSILADLRLISPTESLLHVATKAGQLNFVLQLLKLDPEIAGELNKDGFRPLDIAVIMGNLSIVKELLRANCKLCRLKGKYQRTALHYAAMKGRVDIIDELLSTCPDSIQDITDHGETSLHLSVKNYQFDACSMLINWLERLGMESLVNLGDCDGNTLMHIAVLTKQHMTIDLLLNGNSTGETIKVNATNAKGLTALDILDIVIENSYDVRLREILQGAGAIRAQDAFTITTENSPKTKPIKQQLNPPSDPSKNWFKYFKFQMQRDSPSNTRNALLVVASLIATVSFQAGVNPPAGILDNKPPPTSSPPPNQMFREKPFVGPAEASGLAAAAAIFGSHATAVMFLFTNSLGLTASLCIIIYLTAGFPFQRELHISLYSMMFTYGFAISTLLKGTKVKRKAMMYILLTIAFTLPFAQRWLPRWGKKAWKNWRRRTIKS</sequence>
<reference evidence="10" key="1">
    <citation type="submission" date="2024-07" db="EMBL/GenBank/DDBJ databases">
        <title>Two chromosome-level genome assemblies of Korean endemic species Abeliophyllum distichum and Forsythia ovata (Oleaceae).</title>
        <authorList>
            <person name="Jang H."/>
        </authorList>
    </citation>
    <scope>NUCLEOTIDE SEQUENCE [LARGE SCALE GENOMIC DNA]</scope>
</reference>
<gene>
    <name evidence="9" type="ORF">Adt_44373</name>
</gene>
<feature type="transmembrane region" description="Helical" evidence="7">
    <location>
        <begin position="424"/>
        <end position="443"/>
    </location>
</feature>
<keyword evidence="4 7" id="KW-1133">Transmembrane helix</keyword>
<feature type="domain" description="PGG" evidence="8">
    <location>
        <begin position="293"/>
        <end position="413"/>
    </location>
</feature>
<keyword evidence="6 7" id="KW-0472">Membrane</keyword>
<feature type="transmembrane region" description="Helical" evidence="7">
    <location>
        <begin position="398"/>
        <end position="415"/>
    </location>
</feature>
<proteinExistence type="predicted"/>
<dbReference type="Pfam" id="PF13962">
    <property type="entry name" value="PGG"/>
    <property type="match status" value="1"/>
</dbReference>
<dbReference type="Gene3D" id="1.25.40.20">
    <property type="entry name" value="Ankyrin repeat-containing domain"/>
    <property type="match status" value="2"/>
</dbReference>
<dbReference type="PANTHER" id="PTHR24186">
    <property type="entry name" value="PROTEIN PHOSPHATASE 1 REGULATORY SUBUNIT"/>
    <property type="match status" value="1"/>
</dbReference>
<evidence type="ECO:0000256" key="2">
    <source>
        <dbReference type="ARBA" id="ARBA00022692"/>
    </source>
</evidence>
<keyword evidence="5" id="KW-0040">ANK repeat</keyword>
<dbReference type="SUPFAM" id="SSF48403">
    <property type="entry name" value="Ankyrin repeat"/>
    <property type="match status" value="1"/>
</dbReference>
<evidence type="ECO:0000259" key="8">
    <source>
        <dbReference type="Pfam" id="PF13962"/>
    </source>
</evidence>
<comment type="caution">
    <text evidence="9">The sequence shown here is derived from an EMBL/GenBank/DDBJ whole genome shotgun (WGS) entry which is preliminary data.</text>
</comment>
<evidence type="ECO:0000256" key="4">
    <source>
        <dbReference type="ARBA" id="ARBA00022989"/>
    </source>
</evidence>
<dbReference type="Pfam" id="PF12796">
    <property type="entry name" value="Ank_2"/>
    <property type="match status" value="2"/>
</dbReference>
<organism evidence="9 10">
    <name type="scientific">Abeliophyllum distichum</name>
    <dbReference type="NCBI Taxonomy" id="126358"/>
    <lineage>
        <taxon>Eukaryota</taxon>
        <taxon>Viridiplantae</taxon>
        <taxon>Streptophyta</taxon>
        <taxon>Embryophyta</taxon>
        <taxon>Tracheophyta</taxon>
        <taxon>Spermatophyta</taxon>
        <taxon>Magnoliopsida</taxon>
        <taxon>eudicotyledons</taxon>
        <taxon>Gunneridae</taxon>
        <taxon>Pentapetalae</taxon>
        <taxon>asterids</taxon>
        <taxon>lamiids</taxon>
        <taxon>Lamiales</taxon>
        <taxon>Oleaceae</taxon>
        <taxon>Forsythieae</taxon>
        <taxon>Abeliophyllum</taxon>
    </lineage>
</organism>
<comment type="subcellular location">
    <subcellularLocation>
        <location evidence="1">Membrane</location>
        <topology evidence="1">Multi-pass membrane protein</topology>
    </subcellularLocation>
</comment>
<protein>
    <submittedName>
        <fullName evidence="9">Ankyrin repeat family protein</fullName>
    </submittedName>
</protein>
<evidence type="ECO:0000256" key="7">
    <source>
        <dbReference type="SAM" id="Phobius"/>
    </source>
</evidence>